<dbReference type="EMBL" id="CAJEWN010000499">
    <property type="protein sequence ID" value="CAD2184377.1"/>
    <property type="molecule type" value="Genomic_DNA"/>
</dbReference>
<evidence type="ECO:0000256" key="1">
    <source>
        <dbReference type="SAM" id="MobiDB-lite"/>
    </source>
</evidence>
<feature type="compositionally biased region" description="Basic and acidic residues" evidence="1">
    <location>
        <begin position="1"/>
        <end position="10"/>
    </location>
</feature>
<proteinExistence type="predicted"/>
<protein>
    <submittedName>
        <fullName evidence="2">Uncharacterized protein</fullName>
    </submittedName>
</protein>
<organism evidence="2 3">
    <name type="scientific">Meloidogyne enterolobii</name>
    <name type="common">Root-knot nematode worm</name>
    <name type="synonym">Meloidogyne mayaguensis</name>
    <dbReference type="NCBI Taxonomy" id="390850"/>
    <lineage>
        <taxon>Eukaryota</taxon>
        <taxon>Metazoa</taxon>
        <taxon>Ecdysozoa</taxon>
        <taxon>Nematoda</taxon>
        <taxon>Chromadorea</taxon>
        <taxon>Rhabditida</taxon>
        <taxon>Tylenchina</taxon>
        <taxon>Tylenchomorpha</taxon>
        <taxon>Tylenchoidea</taxon>
        <taxon>Meloidogynidae</taxon>
        <taxon>Meloidogyninae</taxon>
        <taxon>Meloidogyne</taxon>
    </lineage>
</organism>
<evidence type="ECO:0000313" key="3">
    <source>
        <dbReference type="Proteomes" id="UP000580250"/>
    </source>
</evidence>
<reference evidence="2 3" key="1">
    <citation type="submission" date="2020-08" db="EMBL/GenBank/DDBJ databases">
        <authorList>
            <person name="Koutsovoulos G."/>
            <person name="Danchin GJ E."/>
        </authorList>
    </citation>
    <scope>NUCLEOTIDE SEQUENCE [LARGE SCALE GENOMIC DNA]</scope>
</reference>
<dbReference type="Proteomes" id="UP000580250">
    <property type="component" value="Unassembled WGS sequence"/>
</dbReference>
<feature type="region of interest" description="Disordered" evidence="1">
    <location>
        <begin position="1"/>
        <end position="24"/>
    </location>
</feature>
<gene>
    <name evidence="2" type="ORF">MENT_LOCUS36724</name>
</gene>
<dbReference type="AlphaFoldDB" id="A0A6V7WB91"/>
<sequence>MKNNEEKTKSEGQNQPKNLKEKEVIREIEEEIKEEDEEIFSTKLIDDVIKKEYTQNKEMKDALNFLKDSLEIENKLFEQNIGIFDKNIEEFKLNIENKLKEIKKSEINNLFENLFEKKKENYLYKKDKHPVNKFTKFLLETNEKMKLNNEKLIYLIIHLLVNIEKNIFDVYIKEVIMSNN</sequence>
<evidence type="ECO:0000313" key="2">
    <source>
        <dbReference type="EMBL" id="CAD2184377.1"/>
    </source>
</evidence>
<accession>A0A6V7WB91</accession>
<comment type="caution">
    <text evidence="2">The sequence shown here is derived from an EMBL/GenBank/DDBJ whole genome shotgun (WGS) entry which is preliminary data.</text>
</comment>
<name>A0A6V7WB91_MELEN</name>